<organism evidence="6 7">
    <name type="scientific">Limosilactobacillus reuteri</name>
    <name type="common">Lactobacillus reuteri</name>
    <dbReference type="NCBI Taxonomy" id="1598"/>
    <lineage>
        <taxon>Bacteria</taxon>
        <taxon>Bacillati</taxon>
        <taxon>Bacillota</taxon>
        <taxon>Bacilli</taxon>
        <taxon>Lactobacillales</taxon>
        <taxon>Lactobacillaceae</taxon>
        <taxon>Limosilactobacillus</taxon>
    </lineage>
</organism>
<dbReference type="InterPro" id="IPR050808">
    <property type="entry name" value="Phage_Integrase"/>
</dbReference>
<dbReference type="InterPro" id="IPR011010">
    <property type="entry name" value="DNA_brk_join_enz"/>
</dbReference>
<dbReference type="InterPro" id="IPR004107">
    <property type="entry name" value="Integrase_SAM-like_N"/>
</dbReference>
<dbReference type="Pfam" id="PF00589">
    <property type="entry name" value="Phage_integrase"/>
    <property type="match status" value="1"/>
</dbReference>
<comment type="similarity">
    <text evidence="1">Belongs to the 'phage' integrase family.</text>
</comment>
<dbReference type="Gene3D" id="1.10.443.10">
    <property type="entry name" value="Intergrase catalytic core"/>
    <property type="match status" value="1"/>
</dbReference>
<dbReference type="Gene3D" id="1.10.150.130">
    <property type="match status" value="1"/>
</dbReference>
<dbReference type="InterPro" id="IPR010998">
    <property type="entry name" value="Integrase_recombinase_N"/>
</dbReference>
<name>A0A3M6SAE9_LIMRT</name>
<dbReference type="PROSITE" id="PS51898">
    <property type="entry name" value="TYR_RECOMBINASE"/>
    <property type="match status" value="1"/>
</dbReference>
<dbReference type="PANTHER" id="PTHR30629:SF2">
    <property type="entry name" value="PROPHAGE INTEGRASE INTS-RELATED"/>
    <property type="match status" value="1"/>
</dbReference>
<dbReference type="GO" id="GO:0003677">
    <property type="term" value="F:DNA binding"/>
    <property type="evidence" value="ECO:0007669"/>
    <property type="project" value="UniProtKB-KW"/>
</dbReference>
<keyword evidence="3" id="KW-0238">DNA-binding</keyword>
<proteinExistence type="inferred from homology"/>
<gene>
    <name evidence="6" type="ORF">C5O77_10035</name>
</gene>
<dbReference type="Pfam" id="PF14659">
    <property type="entry name" value="Phage_int_SAM_3"/>
    <property type="match status" value="1"/>
</dbReference>
<evidence type="ECO:0000256" key="3">
    <source>
        <dbReference type="ARBA" id="ARBA00023125"/>
    </source>
</evidence>
<dbReference type="PANTHER" id="PTHR30629">
    <property type="entry name" value="PROPHAGE INTEGRASE"/>
    <property type="match status" value="1"/>
</dbReference>
<dbReference type="RefSeq" id="WP_124216596.1">
    <property type="nucleotide sequence ID" value="NZ_CP102425.1"/>
</dbReference>
<reference evidence="6 7" key="1">
    <citation type="journal article" date="2018" name="J Appl Environ Microbiol">
        <title>The gut symbionts Lactobacillus reuteri R2lc and 2010 encode a polyketide synthase cluster that activates the mammalian aryl-hydrocarbon receptor.</title>
        <authorList>
            <person name="Ozcam M."/>
            <person name="Roos S."/>
            <person name="Van Pijkeren J.P."/>
        </authorList>
    </citation>
    <scope>NUCLEOTIDE SEQUENCE [LARGE SCALE GENOMIC DNA]</scope>
    <source>
        <strain evidence="6 7">R2lc</strain>
    </source>
</reference>
<dbReference type="Proteomes" id="UP000276940">
    <property type="component" value="Unassembled WGS sequence"/>
</dbReference>
<evidence type="ECO:0000313" key="7">
    <source>
        <dbReference type="Proteomes" id="UP000276940"/>
    </source>
</evidence>
<dbReference type="InterPro" id="IPR002104">
    <property type="entry name" value="Integrase_catalytic"/>
</dbReference>
<dbReference type="GO" id="GO:0006310">
    <property type="term" value="P:DNA recombination"/>
    <property type="evidence" value="ECO:0007669"/>
    <property type="project" value="UniProtKB-KW"/>
</dbReference>
<evidence type="ECO:0000259" key="5">
    <source>
        <dbReference type="PROSITE" id="PS51898"/>
    </source>
</evidence>
<comment type="caution">
    <text evidence="6">The sequence shown here is derived from an EMBL/GenBank/DDBJ whole genome shotgun (WGS) entry which is preliminary data.</text>
</comment>
<dbReference type="InterPro" id="IPR013762">
    <property type="entry name" value="Integrase-like_cat_sf"/>
</dbReference>
<keyword evidence="4" id="KW-0233">DNA recombination</keyword>
<evidence type="ECO:0000256" key="4">
    <source>
        <dbReference type="ARBA" id="ARBA00023172"/>
    </source>
</evidence>
<dbReference type="SUPFAM" id="SSF56349">
    <property type="entry name" value="DNA breaking-rejoining enzymes"/>
    <property type="match status" value="1"/>
</dbReference>
<keyword evidence="2" id="KW-0229">DNA integration</keyword>
<dbReference type="GO" id="GO:0015074">
    <property type="term" value="P:DNA integration"/>
    <property type="evidence" value="ECO:0007669"/>
    <property type="project" value="UniProtKB-KW"/>
</dbReference>
<evidence type="ECO:0000256" key="1">
    <source>
        <dbReference type="ARBA" id="ARBA00008857"/>
    </source>
</evidence>
<evidence type="ECO:0000313" key="6">
    <source>
        <dbReference type="EMBL" id="RMX24387.1"/>
    </source>
</evidence>
<protein>
    <recommendedName>
        <fullName evidence="5">Tyr recombinase domain-containing protein</fullName>
    </recommendedName>
</protein>
<accession>A0A3M6SAE9</accession>
<sequence length="374" mass="44213">MWAEPTKEGNVKFREEYKDPLTGKFIKVSATFDKNTNSTRRKAQILLEKKIQKKLKHIQDGQIKKGVTLGQVIDEWEPIYKSQVRATTWQSYLVAKKHIVQRIGLDVQVSKITPKFLIHVYEDMLYKDDYNNPMVKSIAFKMNNILRFAYRRDYIANQPQKELEVDWKKNKHNDISKKFLDQKELPFVLSEINKINPLYEQIFDWQYLTGMRIGEVLAIRVKDVVKDNNKYYAKVRATLDYSANKVSDYVRQPMPKTDSSFRDIKLPNAAIEIFKHRKKGKAKDDFLFQDNHQWFAFSRLNQNLRQVKGILNLDKQLTTHTFRHTHVSKLAELGMPLYIIQDRVGHKDAETTREVYLHVTQTAREKYDDVLNEL</sequence>
<dbReference type="AlphaFoldDB" id="A0A3M6SAE9"/>
<dbReference type="CDD" id="cd01189">
    <property type="entry name" value="INT_ICEBs1_C_like"/>
    <property type="match status" value="1"/>
</dbReference>
<feature type="domain" description="Tyr recombinase" evidence="5">
    <location>
        <begin position="175"/>
        <end position="369"/>
    </location>
</feature>
<evidence type="ECO:0000256" key="2">
    <source>
        <dbReference type="ARBA" id="ARBA00022908"/>
    </source>
</evidence>
<dbReference type="EMBL" id="PTLS01000053">
    <property type="protein sequence ID" value="RMX24387.1"/>
    <property type="molecule type" value="Genomic_DNA"/>
</dbReference>